<protein>
    <submittedName>
        <fullName evidence="1">Uncharacterized protein</fullName>
    </submittedName>
</protein>
<sequence>MIENLHKRKKKTSTAVNHRPFRVSLRNRVEAKRCLEANDANEEVIKKAKIATFRDIFVRKMSVHPHLRPTSRRRAASLKGPFTREVNLKWTLQLF</sequence>
<gene>
    <name evidence="1" type="ORF">CDAR_47551</name>
</gene>
<reference evidence="1 2" key="1">
    <citation type="submission" date="2021-06" db="EMBL/GenBank/DDBJ databases">
        <title>Caerostris darwini draft genome.</title>
        <authorList>
            <person name="Kono N."/>
            <person name="Arakawa K."/>
        </authorList>
    </citation>
    <scope>NUCLEOTIDE SEQUENCE [LARGE SCALE GENOMIC DNA]</scope>
</reference>
<evidence type="ECO:0000313" key="1">
    <source>
        <dbReference type="EMBL" id="GIX68632.1"/>
    </source>
</evidence>
<dbReference type="Proteomes" id="UP001054837">
    <property type="component" value="Unassembled WGS sequence"/>
</dbReference>
<dbReference type="AlphaFoldDB" id="A0AAV4M850"/>
<name>A0AAV4M850_9ARAC</name>
<proteinExistence type="predicted"/>
<accession>A0AAV4M850</accession>
<evidence type="ECO:0000313" key="2">
    <source>
        <dbReference type="Proteomes" id="UP001054837"/>
    </source>
</evidence>
<keyword evidence="2" id="KW-1185">Reference proteome</keyword>
<comment type="caution">
    <text evidence="1">The sequence shown here is derived from an EMBL/GenBank/DDBJ whole genome shotgun (WGS) entry which is preliminary data.</text>
</comment>
<organism evidence="1 2">
    <name type="scientific">Caerostris darwini</name>
    <dbReference type="NCBI Taxonomy" id="1538125"/>
    <lineage>
        <taxon>Eukaryota</taxon>
        <taxon>Metazoa</taxon>
        <taxon>Ecdysozoa</taxon>
        <taxon>Arthropoda</taxon>
        <taxon>Chelicerata</taxon>
        <taxon>Arachnida</taxon>
        <taxon>Araneae</taxon>
        <taxon>Araneomorphae</taxon>
        <taxon>Entelegynae</taxon>
        <taxon>Araneoidea</taxon>
        <taxon>Araneidae</taxon>
        <taxon>Caerostris</taxon>
    </lineage>
</organism>
<dbReference type="EMBL" id="BPLQ01000191">
    <property type="protein sequence ID" value="GIX68632.1"/>
    <property type="molecule type" value="Genomic_DNA"/>
</dbReference>